<accession>A0A4Y5P1W2</accession>
<proteinExistence type="predicted"/>
<keyword evidence="2" id="KW-1185">Reference proteome</keyword>
<evidence type="ECO:0000313" key="1">
    <source>
        <dbReference type="EMBL" id="QCW23951.1"/>
    </source>
</evidence>
<sequence>MSFFAGRLNNVPTFSLKNEGGGDINRHINPDDNTLFHSSMPHVLITEEYEAQLQQRDYGYWTCAMPGRISSLLANDANLVVLTEVEYYVGNTICRRMLYGGATGVGAANWQSQWVSIQIIGSRPITIPHFFGAFGTTFVASNDVIADHGFFSESNPGGNVSQKLLYGTGRKLMWSGSSTWESSQGASNTYFEGGQTVPNSPNYYFDVGHLIPPSGAQRGFDSFYIKAGHPRLEMFYRNAATGSTSNPQPPQLPAGTVGYQLHTFSNRYNGGGGVALDAGQAAALAPNDFSYTNSSVRRDGEAREINYGFGFAKVRWYVTNLRYNGWGYDVTYQPFAGNSILLSPKNFVIKDVNLMNTSFKFINLVSPGNGWNRPDMHLTSPNIYRGNVQSGLEAGDIPWNGVETGGMGAGYWYGAGSNWGSTTLALYKFQPSASWYVNSTVPSIGNQWGDVWSPGQIPLRLFGNRAAVVEVSGGAFQLSANQVTGIQNANLGLNDSRNGAVVMTIVFNDITWFLASGRGVYNPMRWNGGGSLPASQMRVTGYGNSTYHIRHQILSLPVGGYVPFYVCRCGSMASYGSDGSSLADHSTGFYTVIFYIRNIGNGEVEFSCELAGNPIVSIPGGSQNDSSKVLGDYNAIRLPSMRITVQRLV</sequence>
<name>A0A4Y5P1W2_9CAUD</name>
<evidence type="ECO:0000313" key="2">
    <source>
        <dbReference type="Proteomes" id="UP000308921"/>
    </source>
</evidence>
<gene>
    <name evidence="1" type="ORF">AAS21_gp213</name>
</gene>
<reference evidence="1 2" key="1">
    <citation type="submission" date="2019-04" db="EMBL/GenBank/DDBJ databases">
        <title>Complete genome sequence of Pantoea bacteriophage vB_PagS_AAS21.</title>
        <authorList>
            <person name="Truncaite L."/>
            <person name="Simoliuniene M."/>
            <person name="Zajanckauskaite A."/>
            <person name="Meskys R."/>
            <person name="Simoliunas E."/>
        </authorList>
    </citation>
    <scope>NUCLEOTIDE SEQUENCE [LARGE SCALE GENOMIC DNA]</scope>
</reference>
<dbReference type="EMBL" id="MK770119">
    <property type="protein sequence ID" value="QCW23951.1"/>
    <property type="molecule type" value="Genomic_DNA"/>
</dbReference>
<keyword evidence="1" id="KW-0675">Receptor</keyword>
<dbReference type="Proteomes" id="UP000308921">
    <property type="component" value="Segment"/>
</dbReference>
<protein>
    <submittedName>
        <fullName evidence="1">Receptor binding protein</fullName>
    </submittedName>
</protein>
<organism evidence="1 2">
    <name type="scientific">Pantoea phage vB_PagS_AAS21</name>
    <dbReference type="NCBI Taxonomy" id="2575261"/>
    <lineage>
        <taxon>Viruses</taxon>
        <taxon>Duplodnaviria</taxon>
        <taxon>Heunggongvirae</taxon>
        <taxon>Uroviricota</taxon>
        <taxon>Caudoviricetes</taxon>
        <taxon>Demerecviridae</taxon>
        <taxon>Keyvirus</taxon>
        <taxon>Keyvirus AAS21</taxon>
    </lineage>
</organism>